<name>A0A5K1JG54_9ACTN</name>
<organism evidence="1 2">
    <name type="scientific">Collinsella aerofaciens</name>
    <dbReference type="NCBI Taxonomy" id="74426"/>
    <lineage>
        <taxon>Bacteria</taxon>
        <taxon>Bacillati</taxon>
        <taxon>Actinomycetota</taxon>
        <taxon>Coriobacteriia</taxon>
        <taxon>Coriobacteriales</taxon>
        <taxon>Coriobacteriaceae</taxon>
        <taxon>Collinsella</taxon>
    </lineage>
</organism>
<evidence type="ECO:0000313" key="2">
    <source>
        <dbReference type="Proteomes" id="UP000361836"/>
    </source>
</evidence>
<protein>
    <submittedName>
        <fullName evidence="1">Uncharacterized protein</fullName>
    </submittedName>
</protein>
<proteinExistence type="predicted"/>
<keyword evidence="2" id="KW-1185">Reference proteome</keyword>
<dbReference type="EMBL" id="CABWIE010000036">
    <property type="protein sequence ID" value="VWM03361.1"/>
    <property type="molecule type" value="Genomic_DNA"/>
</dbReference>
<sequence>MPHLENPYIWLDGRAGGFGRLLGQSCSHGEHIKCSPARAELAIDQSSRRALFLVAFRLAACERHFARSLFDLENRVG</sequence>
<dbReference type="AlphaFoldDB" id="A0A5K1JG54"/>
<gene>
    <name evidence="1" type="ORF">KCJAJFAP_01289</name>
</gene>
<reference evidence="1 2" key="1">
    <citation type="submission" date="2019-10" db="EMBL/GenBank/DDBJ databases">
        <authorList>
            <person name="Wolf R A."/>
        </authorList>
    </citation>
    <scope>NUCLEOTIDE SEQUENCE [LARGE SCALE GENOMIC DNA]</scope>
    <source>
        <strain evidence="1">Collinsella_aerofaciens_MC2</strain>
    </source>
</reference>
<accession>A0A5K1JG54</accession>
<dbReference type="Proteomes" id="UP000361836">
    <property type="component" value="Unassembled WGS sequence"/>
</dbReference>
<evidence type="ECO:0000313" key="1">
    <source>
        <dbReference type="EMBL" id="VWM03361.1"/>
    </source>
</evidence>